<evidence type="ECO:0000256" key="3">
    <source>
        <dbReference type="ARBA" id="ARBA00004496"/>
    </source>
</evidence>
<keyword evidence="11 19" id="KW-0521">NADP</keyword>
<protein>
    <recommendedName>
        <fullName evidence="6 19">UDP-N-acetylenolpyruvoylglucosamine reductase</fullName>
        <ecNumber evidence="5 19">1.3.1.98</ecNumber>
    </recommendedName>
    <alternativeName>
        <fullName evidence="17 19">UDP-N-acetylmuramate dehydrogenase</fullName>
    </alternativeName>
</protein>
<evidence type="ECO:0000256" key="12">
    <source>
        <dbReference type="ARBA" id="ARBA00022960"/>
    </source>
</evidence>
<dbReference type="PANTHER" id="PTHR21071:SF4">
    <property type="entry name" value="UDP-N-ACETYLENOLPYRUVOYLGLUCOSAMINE REDUCTASE"/>
    <property type="match status" value="1"/>
</dbReference>
<evidence type="ECO:0000256" key="9">
    <source>
        <dbReference type="ARBA" id="ARBA00022630"/>
    </source>
</evidence>
<evidence type="ECO:0000256" key="15">
    <source>
        <dbReference type="ARBA" id="ARBA00023306"/>
    </source>
</evidence>
<dbReference type="Gene3D" id="3.30.465.10">
    <property type="match status" value="1"/>
</dbReference>
<keyword evidence="22" id="KW-1185">Reference proteome</keyword>
<dbReference type="InterPro" id="IPR016169">
    <property type="entry name" value="FAD-bd_PCMH_sub2"/>
</dbReference>
<comment type="pathway">
    <text evidence="4 19">Cell wall biogenesis; peptidoglycan biosynthesis.</text>
</comment>
<feature type="active site" evidence="19">
    <location>
        <position position="160"/>
    </location>
</feature>
<comment type="catalytic activity">
    <reaction evidence="18 19">
        <text>UDP-N-acetyl-alpha-D-muramate + NADP(+) = UDP-N-acetyl-3-O-(1-carboxyvinyl)-alpha-D-glucosamine + NADPH + H(+)</text>
        <dbReference type="Rhea" id="RHEA:12248"/>
        <dbReference type="ChEBI" id="CHEBI:15378"/>
        <dbReference type="ChEBI" id="CHEBI:57783"/>
        <dbReference type="ChEBI" id="CHEBI:58349"/>
        <dbReference type="ChEBI" id="CHEBI:68483"/>
        <dbReference type="ChEBI" id="CHEBI:70757"/>
        <dbReference type="EC" id="1.3.1.98"/>
    </reaction>
</comment>
<accession>A0ABZ2KHB4</accession>
<evidence type="ECO:0000313" key="22">
    <source>
        <dbReference type="Proteomes" id="UP001379533"/>
    </source>
</evidence>
<evidence type="ECO:0000256" key="8">
    <source>
        <dbReference type="ARBA" id="ARBA00022618"/>
    </source>
</evidence>
<dbReference type="NCBIfam" id="NF010478">
    <property type="entry name" value="PRK13903.1"/>
    <property type="match status" value="1"/>
</dbReference>
<sequence>MRQKQNVPLAGHTTLRLGGPAARLLEIESVDELATAVRDLDARGEPVLVLGGGSNLVVADEGFAGTVLKLAFDAVEVSPDEVTVDAGANWDGLVARAVDEGWRGVECLSGIPGSVGATPMQNVGAYGQEVSETISRVRVLDRTKGTVSWIANEDCAFAYRSSRFRGQSRYIVVQVAFAFPRDTQSMPIRYAELSRALGIAEGERAPLRQVRDVVLRLRGAKGMILDASDPESVSAGSFFVNPIVDPAAVAHIESTAGATVPRFPMPDGTVKVPAAWLIERAGFTKGYGRGGVSISRKHALALVHRGNGSTRELLALAREVRDTVQSRFGVELSAEPIMVGCAL</sequence>
<dbReference type="PROSITE" id="PS51387">
    <property type="entry name" value="FAD_PCMH"/>
    <property type="match status" value="1"/>
</dbReference>
<dbReference type="Gene3D" id="3.30.43.10">
    <property type="entry name" value="Uridine Diphospho-n-acetylenolpyruvylglucosamine Reductase, domain 2"/>
    <property type="match status" value="1"/>
</dbReference>
<dbReference type="SUPFAM" id="SSF56176">
    <property type="entry name" value="FAD-binding/transporter-associated domain-like"/>
    <property type="match status" value="1"/>
</dbReference>
<dbReference type="InterPro" id="IPR016166">
    <property type="entry name" value="FAD-bd_PCMH"/>
</dbReference>
<dbReference type="GO" id="GO:0008762">
    <property type="term" value="F:UDP-N-acetylmuramate dehydrogenase activity"/>
    <property type="evidence" value="ECO:0007669"/>
    <property type="project" value="UniProtKB-EC"/>
</dbReference>
<evidence type="ECO:0000256" key="4">
    <source>
        <dbReference type="ARBA" id="ARBA00004752"/>
    </source>
</evidence>
<keyword evidence="16 19" id="KW-0961">Cell wall biogenesis/degradation</keyword>
<evidence type="ECO:0000256" key="10">
    <source>
        <dbReference type="ARBA" id="ARBA00022827"/>
    </source>
</evidence>
<proteinExistence type="inferred from homology"/>
<gene>
    <name evidence="19" type="primary">murB</name>
    <name evidence="21" type="ORF">LZC95_14650</name>
</gene>
<evidence type="ECO:0000256" key="16">
    <source>
        <dbReference type="ARBA" id="ARBA00023316"/>
    </source>
</evidence>
<keyword evidence="13 19" id="KW-0573">Peptidoglycan synthesis</keyword>
<keyword evidence="15 19" id="KW-0131">Cell cycle</keyword>
<name>A0ABZ2KHB4_9BACT</name>
<dbReference type="InterPro" id="IPR011601">
    <property type="entry name" value="MurB_C"/>
</dbReference>
<evidence type="ECO:0000256" key="5">
    <source>
        <dbReference type="ARBA" id="ARBA00012518"/>
    </source>
</evidence>
<evidence type="ECO:0000256" key="17">
    <source>
        <dbReference type="ARBA" id="ARBA00031026"/>
    </source>
</evidence>
<evidence type="ECO:0000259" key="20">
    <source>
        <dbReference type="PROSITE" id="PS51387"/>
    </source>
</evidence>
<keyword evidence="14 19" id="KW-0560">Oxidoreductase</keyword>
<dbReference type="PANTHER" id="PTHR21071">
    <property type="entry name" value="UDP-N-ACETYLENOLPYRUVOYLGLUCOSAMINE REDUCTASE"/>
    <property type="match status" value="1"/>
</dbReference>
<evidence type="ECO:0000256" key="2">
    <source>
        <dbReference type="ARBA" id="ARBA00003921"/>
    </source>
</evidence>
<dbReference type="HAMAP" id="MF_00037">
    <property type="entry name" value="MurB"/>
    <property type="match status" value="1"/>
</dbReference>
<dbReference type="InterPro" id="IPR006094">
    <property type="entry name" value="Oxid_FAD_bind_N"/>
</dbReference>
<evidence type="ECO:0000313" key="21">
    <source>
        <dbReference type="EMBL" id="WXA98068.1"/>
    </source>
</evidence>
<keyword evidence="8 19" id="KW-0132">Cell division</keyword>
<comment type="similarity">
    <text evidence="19">Belongs to the MurB family.</text>
</comment>
<evidence type="ECO:0000256" key="19">
    <source>
        <dbReference type="HAMAP-Rule" id="MF_00037"/>
    </source>
</evidence>
<keyword evidence="9 19" id="KW-0285">Flavoprotein</keyword>
<evidence type="ECO:0000256" key="14">
    <source>
        <dbReference type="ARBA" id="ARBA00023002"/>
    </source>
</evidence>
<dbReference type="InterPro" id="IPR003170">
    <property type="entry name" value="MurB"/>
</dbReference>
<reference evidence="21 22" key="1">
    <citation type="submission" date="2021-12" db="EMBL/GenBank/DDBJ databases">
        <title>Discovery of the Pendulisporaceae a myxobacterial family with distinct sporulation behavior and unique specialized metabolism.</title>
        <authorList>
            <person name="Garcia R."/>
            <person name="Popoff A."/>
            <person name="Bader C.D."/>
            <person name="Loehr J."/>
            <person name="Walesch S."/>
            <person name="Walt C."/>
            <person name="Boldt J."/>
            <person name="Bunk B."/>
            <person name="Haeckl F.J.F.P.J."/>
            <person name="Gunesch A.P."/>
            <person name="Birkelbach J."/>
            <person name="Nuebel U."/>
            <person name="Pietschmann T."/>
            <person name="Bach T."/>
            <person name="Mueller R."/>
        </authorList>
    </citation>
    <scope>NUCLEOTIDE SEQUENCE [LARGE SCALE GENOMIC DNA]</scope>
    <source>
        <strain evidence="21 22">MSr12523</strain>
    </source>
</reference>
<organism evidence="21 22">
    <name type="scientific">Pendulispora brunnea</name>
    <dbReference type="NCBI Taxonomy" id="2905690"/>
    <lineage>
        <taxon>Bacteria</taxon>
        <taxon>Pseudomonadati</taxon>
        <taxon>Myxococcota</taxon>
        <taxon>Myxococcia</taxon>
        <taxon>Myxococcales</taxon>
        <taxon>Sorangiineae</taxon>
        <taxon>Pendulisporaceae</taxon>
        <taxon>Pendulispora</taxon>
    </lineage>
</organism>
<dbReference type="EC" id="1.3.1.98" evidence="5 19"/>
<dbReference type="InterPro" id="IPR036318">
    <property type="entry name" value="FAD-bd_PCMH-like_sf"/>
</dbReference>
<dbReference type="Gene3D" id="3.90.78.10">
    <property type="entry name" value="UDP-N-acetylenolpyruvoylglucosamine reductase, C-terminal domain"/>
    <property type="match status" value="1"/>
</dbReference>
<keyword evidence="10 19" id="KW-0274">FAD</keyword>
<keyword evidence="12 19" id="KW-0133">Cell shape</keyword>
<dbReference type="Pfam" id="PF02873">
    <property type="entry name" value="MurB_C"/>
    <property type="match status" value="1"/>
</dbReference>
<feature type="domain" description="FAD-binding PCMH-type" evidence="20">
    <location>
        <begin position="17"/>
        <end position="220"/>
    </location>
</feature>
<comment type="function">
    <text evidence="2 19">Cell wall formation.</text>
</comment>
<evidence type="ECO:0000256" key="11">
    <source>
        <dbReference type="ARBA" id="ARBA00022857"/>
    </source>
</evidence>
<evidence type="ECO:0000256" key="7">
    <source>
        <dbReference type="ARBA" id="ARBA00022490"/>
    </source>
</evidence>
<evidence type="ECO:0000256" key="1">
    <source>
        <dbReference type="ARBA" id="ARBA00001974"/>
    </source>
</evidence>
<dbReference type="InterPro" id="IPR036635">
    <property type="entry name" value="MurB_C_sf"/>
</dbReference>
<dbReference type="Pfam" id="PF01565">
    <property type="entry name" value="FAD_binding_4"/>
    <property type="match status" value="1"/>
</dbReference>
<feature type="active site" description="Proton donor" evidence="19">
    <location>
        <position position="237"/>
    </location>
</feature>
<evidence type="ECO:0000256" key="6">
    <source>
        <dbReference type="ARBA" id="ARBA00015188"/>
    </source>
</evidence>
<dbReference type="Proteomes" id="UP001379533">
    <property type="component" value="Chromosome"/>
</dbReference>
<evidence type="ECO:0000256" key="13">
    <source>
        <dbReference type="ARBA" id="ARBA00022984"/>
    </source>
</evidence>
<dbReference type="RefSeq" id="WP_394848680.1">
    <property type="nucleotide sequence ID" value="NZ_CP089982.1"/>
</dbReference>
<comment type="subcellular location">
    <subcellularLocation>
        <location evidence="3 19">Cytoplasm</location>
    </subcellularLocation>
</comment>
<evidence type="ECO:0000256" key="18">
    <source>
        <dbReference type="ARBA" id="ARBA00048914"/>
    </source>
</evidence>
<dbReference type="NCBIfam" id="TIGR00179">
    <property type="entry name" value="murB"/>
    <property type="match status" value="1"/>
</dbReference>
<dbReference type="SUPFAM" id="SSF56194">
    <property type="entry name" value="Uridine diphospho-N-Acetylenolpyruvylglucosamine reductase, MurB, C-terminal domain"/>
    <property type="match status" value="1"/>
</dbReference>
<feature type="active site" evidence="19">
    <location>
        <position position="335"/>
    </location>
</feature>
<dbReference type="EMBL" id="CP089982">
    <property type="protein sequence ID" value="WXA98068.1"/>
    <property type="molecule type" value="Genomic_DNA"/>
</dbReference>
<comment type="cofactor">
    <cofactor evidence="1 19">
        <name>FAD</name>
        <dbReference type="ChEBI" id="CHEBI:57692"/>
    </cofactor>
</comment>
<keyword evidence="7 19" id="KW-0963">Cytoplasm</keyword>
<dbReference type="InterPro" id="IPR016167">
    <property type="entry name" value="FAD-bd_PCMH_sub1"/>
</dbReference>